<dbReference type="RefSeq" id="WP_101393281.1">
    <property type="nucleotide sequence ID" value="NZ_PCHB01000006.1"/>
</dbReference>
<organism evidence="2 3">
    <name type="scientific">Bifidobacterium pseudolongum subsp. globosum</name>
    <dbReference type="NCBI Taxonomy" id="1690"/>
    <lineage>
        <taxon>Bacteria</taxon>
        <taxon>Bacillati</taxon>
        <taxon>Actinomycetota</taxon>
        <taxon>Actinomycetes</taxon>
        <taxon>Bifidobacteriales</taxon>
        <taxon>Bifidobacteriaceae</taxon>
        <taxon>Bifidobacterium</taxon>
    </lineage>
</organism>
<feature type="domain" description="HTH cro/C1-type" evidence="1">
    <location>
        <begin position="20"/>
        <end position="82"/>
    </location>
</feature>
<dbReference type="InterPro" id="IPR001387">
    <property type="entry name" value="Cro/C1-type_HTH"/>
</dbReference>
<protein>
    <recommendedName>
        <fullName evidence="1">HTH cro/C1-type domain-containing protein</fullName>
    </recommendedName>
</protein>
<reference evidence="2 3" key="1">
    <citation type="submission" date="2017-10" db="EMBL/GenBank/DDBJ databases">
        <title>Bifidobacterium genomics.</title>
        <authorList>
            <person name="Lugli G.A."/>
            <person name="Milani C."/>
            <person name="Mancabelli L."/>
        </authorList>
    </citation>
    <scope>NUCLEOTIDE SEQUENCE [LARGE SCALE GENOMIC DNA]</scope>
    <source>
        <strain evidence="2 3">1744B</strain>
    </source>
</reference>
<dbReference type="Gene3D" id="1.10.260.40">
    <property type="entry name" value="lambda repressor-like DNA-binding domains"/>
    <property type="match status" value="1"/>
</dbReference>
<proteinExistence type="predicted"/>
<dbReference type="InterPro" id="IPR010982">
    <property type="entry name" value="Lambda_DNA-bd_dom_sf"/>
</dbReference>
<dbReference type="EMBL" id="PCHB01000006">
    <property type="protein sequence ID" value="PKU97760.1"/>
    <property type="molecule type" value="Genomic_DNA"/>
</dbReference>
<dbReference type="GO" id="GO:0003677">
    <property type="term" value="F:DNA binding"/>
    <property type="evidence" value="ECO:0007669"/>
    <property type="project" value="InterPro"/>
</dbReference>
<dbReference type="SUPFAM" id="SSF47413">
    <property type="entry name" value="lambda repressor-like DNA-binding domains"/>
    <property type="match status" value="1"/>
</dbReference>
<evidence type="ECO:0000313" key="3">
    <source>
        <dbReference type="Proteomes" id="UP000233783"/>
    </source>
</evidence>
<accession>A0A2N3QXQ0</accession>
<comment type="caution">
    <text evidence="2">The sequence shown here is derived from an EMBL/GenBank/DDBJ whole genome shotgun (WGS) entry which is preliminary data.</text>
</comment>
<dbReference type="CDD" id="cd00093">
    <property type="entry name" value="HTH_XRE"/>
    <property type="match status" value="1"/>
</dbReference>
<dbReference type="Proteomes" id="UP000233783">
    <property type="component" value="Unassembled WGS sequence"/>
</dbReference>
<dbReference type="AlphaFoldDB" id="A0A2N3QXQ0"/>
<evidence type="ECO:0000259" key="1">
    <source>
        <dbReference type="PROSITE" id="PS50943"/>
    </source>
</evidence>
<dbReference type="PROSITE" id="PS50943">
    <property type="entry name" value="HTH_CROC1"/>
    <property type="match status" value="1"/>
</dbReference>
<name>A0A2N3QXQ0_9BIFI</name>
<gene>
    <name evidence="2" type="ORF">CQR56_0513</name>
</gene>
<evidence type="ECO:0000313" key="2">
    <source>
        <dbReference type="EMBL" id="PKU97760.1"/>
    </source>
</evidence>
<sequence>MEAKTNESSAAEAASTGQLLRRYRKLAGLTAQELAHEVNSKHPDDAITAAVVFNIEAERKTAITVSELAHFAEVLAISPIQLLCDCNQPYLPARSGAFQGRTARQVIEEFTLPKEPRNDAPTSVIATVLDLEENLRSILNLGDSIRDMPGGTEPAMNDSACELAKIRGRMLTRQIRQLQAADVWLPDRTLDTIRKAWQVLRLLEPDTTVMMPWERRTTSTATL</sequence>